<evidence type="ECO:0008006" key="3">
    <source>
        <dbReference type="Google" id="ProtNLM"/>
    </source>
</evidence>
<name>A0A1P8JXU6_9BURK</name>
<dbReference type="STRING" id="1842727.RD110_16415"/>
<dbReference type="KEGG" id="rhy:RD110_16415"/>
<dbReference type="AlphaFoldDB" id="A0A1P8JXU6"/>
<dbReference type="NCBIfam" id="TIGR04353">
    <property type="entry name" value="PqqD_rel_X"/>
    <property type="match status" value="1"/>
</dbReference>
<reference evidence="1 2" key="1">
    <citation type="submission" date="2017-01" db="EMBL/GenBank/DDBJ databases">
        <authorList>
            <person name="Mah S.A."/>
            <person name="Swanson W.J."/>
            <person name="Moy G.W."/>
            <person name="Vacquier V.D."/>
        </authorList>
    </citation>
    <scope>NUCLEOTIDE SEQUENCE [LARGE SCALE GENOMIC DNA]</scope>
    <source>
        <strain evidence="1 2">DCY110</strain>
    </source>
</reference>
<evidence type="ECO:0000313" key="1">
    <source>
        <dbReference type="EMBL" id="APW38584.1"/>
    </source>
</evidence>
<organism evidence="1 2">
    <name type="scientific">Rhodoferax koreensis</name>
    <dbReference type="NCBI Taxonomy" id="1842727"/>
    <lineage>
        <taxon>Bacteria</taxon>
        <taxon>Pseudomonadati</taxon>
        <taxon>Pseudomonadota</taxon>
        <taxon>Betaproteobacteria</taxon>
        <taxon>Burkholderiales</taxon>
        <taxon>Comamonadaceae</taxon>
        <taxon>Rhodoferax</taxon>
    </lineage>
</organism>
<dbReference type="InterPro" id="IPR008792">
    <property type="entry name" value="PQQD"/>
</dbReference>
<dbReference type="Pfam" id="PF05402">
    <property type="entry name" value="PqqD"/>
    <property type="match status" value="1"/>
</dbReference>
<proteinExistence type="predicted"/>
<dbReference type="Proteomes" id="UP000186609">
    <property type="component" value="Chromosome"/>
</dbReference>
<dbReference type="EMBL" id="CP019236">
    <property type="protein sequence ID" value="APW38584.1"/>
    <property type="molecule type" value="Genomic_DNA"/>
</dbReference>
<accession>A0A1P8JXU6</accession>
<keyword evidence="2" id="KW-1185">Reference proteome</keyword>
<evidence type="ECO:0000313" key="2">
    <source>
        <dbReference type="Proteomes" id="UP000186609"/>
    </source>
</evidence>
<sequence length="95" mass="10409">MSLWSRAGSGEHVYREWPDEDHAVVYDAASGSTHLVELLGMEVLQLLESSPRTPAEIAEVLAARFDEQDGPAIVEYIKTTLLQLQDAGLVVSKSL</sequence>
<protein>
    <recommendedName>
        <fullName evidence="3">HPr-rel-A system PqqD family protein</fullName>
    </recommendedName>
</protein>
<gene>
    <name evidence="1" type="ORF">RD110_16415</name>
</gene>
<dbReference type="InterPro" id="IPR027599">
    <property type="entry name" value="PqqD-rel_X"/>
</dbReference>